<feature type="transmembrane region" description="Helical" evidence="12">
    <location>
        <begin position="303"/>
        <end position="322"/>
    </location>
</feature>
<evidence type="ECO:0000256" key="12">
    <source>
        <dbReference type="SAM" id="Phobius"/>
    </source>
</evidence>
<keyword evidence="5" id="KW-0547">Nucleotide-binding</keyword>
<dbReference type="GO" id="GO:0005524">
    <property type="term" value="F:ATP binding"/>
    <property type="evidence" value="ECO:0007669"/>
    <property type="project" value="UniProtKB-KW"/>
</dbReference>
<evidence type="ECO:0000259" key="14">
    <source>
        <dbReference type="PROSITE" id="PS50110"/>
    </source>
</evidence>
<dbReference type="Pfam" id="PF00512">
    <property type="entry name" value="HisKA"/>
    <property type="match status" value="1"/>
</dbReference>
<keyword evidence="8" id="KW-0902">Two-component regulatory system</keyword>
<feature type="modified residue" description="4-aspartylphosphate" evidence="11">
    <location>
        <position position="758"/>
    </location>
</feature>
<evidence type="ECO:0000313" key="15">
    <source>
        <dbReference type="EMBL" id="SFK83164.1"/>
    </source>
</evidence>
<keyword evidence="12" id="KW-0812">Transmembrane</keyword>
<evidence type="ECO:0000256" key="10">
    <source>
        <dbReference type="ARBA" id="ARBA00068150"/>
    </source>
</evidence>
<dbReference type="PANTHER" id="PTHR45339">
    <property type="entry name" value="HYBRID SIGNAL TRANSDUCTION HISTIDINE KINASE J"/>
    <property type="match status" value="1"/>
</dbReference>
<dbReference type="CDD" id="cd12914">
    <property type="entry name" value="PDC1_DGC_like"/>
    <property type="match status" value="1"/>
</dbReference>
<evidence type="ECO:0000313" key="16">
    <source>
        <dbReference type="Proteomes" id="UP000199473"/>
    </source>
</evidence>
<keyword evidence="3 11" id="KW-0597">Phosphoprotein</keyword>
<dbReference type="SUPFAM" id="SSF55874">
    <property type="entry name" value="ATPase domain of HSP90 chaperone/DNA topoisomerase II/histidine kinase"/>
    <property type="match status" value="1"/>
</dbReference>
<evidence type="ECO:0000256" key="6">
    <source>
        <dbReference type="ARBA" id="ARBA00022777"/>
    </source>
</evidence>
<dbReference type="Gene3D" id="1.10.287.130">
    <property type="match status" value="1"/>
</dbReference>
<evidence type="ECO:0000256" key="4">
    <source>
        <dbReference type="ARBA" id="ARBA00022679"/>
    </source>
</evidence>
<evidence type="ECO:0000256" key="5">
    <source>
        <dbReference type="ARBA" id="ARBA00022741"/>
    </source>
</evidence>
<dbReference type="Pfam" id="PF02518">
    <property type="entry name" value="HATPase_c"/>
    <property type="match status" value="1"/>
</dbReference>
<dbReference type="Proteomes" id="UP000199473">
    <property type="component" value="Unassembled WGS sequence"/>
</dbReference>
<feature type="domain" description="Histidine kinase" evidence="13">
    <location>
        <begin position="461"/>
        <end position="684"/>
    </location>
</feature>
<comment type="catalytic activity">
    <reaction evidence="1">
        <text>ATP + protein L-histidine = ADP + protein N-phospho-L-histidine.</text>
        <dbReference type="EC" id="2.7.13.3"/>
    </reaction>
</comment>
<dbReference type="InterPro" id="IPR004358">
    <property type="entry name" value="Sig_transdc_His_kin-like_C"/>
</dbReference>
<dbReference type="Gene3D" id="3.40.50.2300">
    <property type="match status" value="1"/>
</dbReference>
<dbReference type="InterPro" id="IPR036890">
    <property type="entry name" value="HATPase_C_sf"/>
</dbReference>
<dbReference type="STRING" id="1123062.SAMN02745775_10888"/>
<evidence type="ECO:0000256" key="1">
    <source>
        <dbReference type="ARBA" id="ARBA00000085"/>
    </source>
</evidence>
<evidence type="ECO:0000256" key="9">
    <source>
        <dbReference type="ARBA" id="ARBA00064003"/>
    </source>
</evidence>
<dbReference type="InterPro" id="IPR011006">
    <property type="entry name" value="CheY-like_superfamily"/>
</dbReference>
<reference evidence="15 16" key="1">
    <citation type="submission" date="2016-10" db="EMBL/GenBank/DDBJ databases">
        <authorList>
            <person name="de Groot N.N."/>
        </authorList>
    </citation>
    <scope>NUCLEOTIDE SEQUENCE [LARGE SCALE GENOMIC DNA]</scope>
    <source>
        <strain evidence="15 16">DSM 19981</strain>
    </source>
</reference>
<dbReference type="RefSeq" id="WP_092961546.1">
    <property type="nucleotide sequence ID" value="NZ_FOSQ01000008.1"/>
</dbReference>
<dbReference type="GO" id="GO:0000155">
    <property type="term" value="F:phosphorelay sensor kinase activity"/>
    <property type="evidence" value="ECO:0007669"/>
    <property type="project" value="InterPro"/>
</dbReference>
<dbReference type="PANTHER" id="PTHR45339:SF1">
    <property type="entry name" value="HYBRID SIGNAL TRANSDUCTION HISTIDINE KINASE J"/>
    <property type="match status" value="1"/>
</dbReference>
<dbReference type="SUPFAM" id="SSF52172">
    <property type="entry name" value="CheY-like"/>
    <property type="match status" value="1"/>
</dbReference>
<keyword evidence="6 15" id="KW-0418">Kinase</keyword>
<dbReference type="InterPro" id="IPR036097">
    <property type="entry name" value="HisK_dim/P_sf"/>
</dbReference>
<dbReference type="CDD" id="cd17546">
    <property type="entry name" value="REC_hyHK_CKI1_RcsC-like"/>
    <property type="match status" value="1"/>
</dbReference>
<accession>A0A1I4CPG4</accession>
<dbReference type="CDD" id="cd00082">
    <property type="entry name" value="HisKA"/>
    <property type="match status" value="1"/>
</dbReference>
<keyword evidence="7" id="KW-0067">ATP-binding</keyword>
<keyword evidence="12" id="KW-0472">Membrane</keyword>
<keyword evidence="12" id="KW-1133">Transmembrane helix</keyword>
<dbReference type="FunFam" id="1.10.287.130:FF:000002">
    <property type="entry name" value="Two-component osmosensing histidine kinase"/>
    <property type="match status" value="1"/>
</dbReference>
<evidence type="ECO:0000256" key="11">
    <source>
        <dbReference type="PROSITE-ProRule" id="PRU00169"/>
    </source>
</evidence>
<dbReference type="OrthoDB" id="9801651at2"/>
<proteinExistence type="predicted"/>
<evidence type="ECO:0000256" key="7">
    <source>
        <dbReference type="ARBA" id="ARBA00022840"/>
    </source>
</evidence>
<dbReference type="Pfam" id="PF12860">
    <property type="entry name" value="PAS_7"/>
    <property type="match status" value="1"/>
</dbReference>
<keyword evidence="4" id="KW-0808">Transferase</keyword>
<dbReference type="CDD" id="cd16922">
    <property type="entry name" value="HATPase_EvgS-ArcB-TorS-like"/>
    <property type="match status" value="1"/>
</dbReference>
<dbReference type="PROSITE" id="PS50110">
    <property type="entry name" value="RESPONSE_REGULATORY"/>
    <property type="match status" value="1"/>
</dbReference>
<dbReference type="AlphaFoldDB" id="A0A1I4CPG4"/>
<name>A0A1I4CPG4_9PROT</name>
<dbReference type="Gene3D" id="3.30.565.10">
    <property type="entry name" value="Histidine kinase-like ATPase, C-terminal domain"/>
    <property type="match status" value="1"/>
</dbReference>
<feature type="transmembrane region" description="Helical" evidence="12">
    <location>
        <begin position="21"/>
        <end position="42"/>
    </location>
</feature>
<evidence type="ECO:0000256" key="8">
    <source>
        <dbReference type="ARBA" id="ARBA00023012"/>
    </source>
</evidence>
<dbReference type="InterPro" id="IPR005467">
    <property type="entry name" value="His_kinase_dom"/>
</dbReference>
<keyword evidence="16" id="KW-1185">Reference proteome</keyword>
<comment type="subunit">
    <text evidence="9">At low DSF concentrations, interacts with RpfF.</text>
</comment>
<dbReference type="SMART" id="SM00448">
    <property type="entry name" value="REC"/>
    <property type="match status" value="1"/>
</dbReference>
<protein>
    <recommendedName>
        <fullName evidence="10">Sensory/regulatory protein RpfC</fullName>
        <ecNumber evidence="2">2.7.13.3</ecNumber>
    </recommendedName>
</protein>
<dbReference type="SMART" id="SM00388">
    <property type="entry name" value="HisKA"/>
    <property type="match status" value="1"/>
</dbReference>
<dbReference type="SMART" id="SM00387">
    <property type="entry name" value="HATPase_c"/>
    <property type="match status" value="1"/>
</dbReference>
<gene>
    <name evidence="15" type="ORF">SAMN02745775_10888</name>
</gene>
<dbReference type="EC" id="2.7.13.3" evidence="2"/>
<feature type="domain" description="Response regulatory" evidence="14">
    <location>
        <begin position="709"/>
        <end position="826"/>
    </location>
</feature>
<evidence type="ECO:0000256" key="3">
    <source>
        <dbReference type="ARBA" id="ARBA00022553"/>
    </source>
</evidence>
<dbReference type="InterPro" id="IPR001789">
    <property type="entry name" value="Sig_transdc_resp-reg_receiver"/>
</dbReference>
<dbReference type="CDD" id="cd12915">
    <property type="entry name" value="PDC2_DGC_like"/>
    <property type="match status" value="1"/>
</dbReference>
<dbReference type="Pfam" id="PF00072">
    <property type="entry name" value="Response_reg"/>
    <property type="match status" value="1"/>
</dbReference>
<dbReference type="Gene3D" id="3.30.450.20">
    <property type="entry name" value="PAS domain"/>
    <property type="match status" value="3"/>
</dbReference>
<dbReference type="InterPro" id="IPR003594">
    <property type="entry name" value="HATPase_dom"/>
</dbReference>
<organism evidence="15 16">
    <name type="scientific">Falsiroseomonas stagni DSM 19981</name>
    <dbReference type="NCBI Taxonomy" id="1123062"/>
    <lineage>
        <taxon>Bacteria</taxon>
        <taxon>Pseudomonadati</taxon>
        <taxon>Pseudomonadota</taxon>
        <taxon>Alphaproteobacteria</taxon>
        <taxon>Acetobacterales</taxon>
        <taxon>Roseomonadaceae</taxon>
        <taxon>Falsiroseomonas</taxon>
    </lineage>
</organism>
<evidence type="ECO:0000256" key="2">
    <source>
        <dbReference type="ARBA" id="ARBA00012438"/>
    </source>
</evidence>
<dbReference type="PROSITE" id="PS50109">
    <property type="entry name" value="HIS_KIN"/>
    <property type="match status" value="1"/>
</dbReference>
<sequence>MNAISSARQRASAPPPRRAGVVALLRPWLALPLLLALLWVGIGLQVREMARQTEAAAERDTANLARSVEQHMIRSIDQLDQALRFMQSAYRHDPAGFNLLEWTDAYFAGGGPTVQIAMIGPDGRLMASGLNGATVTTPVDLSDREHFRVHLGATEDRLFISRPVLGRVSQRQTIQFTRALRSRDGAFGGVIVISLDPELLSAPYDLLELGAGGLLLAGTDGVIRAWAPRGTQPQSQLIGQTLPAPMARAFAASAQGSILDDGQLDGVKRLLSFRQVDDHPLVVAVGVDFGSAFADFRGLRDRFVIAGLVLSLAVLLVGPFLLMQRARRIRSEHALRDTLRGMDQGVVMAGLDGRVLVANLRAAELLDLDPRLLDRGRRIKPILRLLGQADISHRRGHRQRVYLRTRSDGSRVETKAIRTEQGSLLLTCTDVTEQQAAIAAQAAARAAAEAASRTKSEFLANMSHEIRTPMNGVIGMIQVLRHSGLNQHQRDMCEVITRSASSLLTVLNDILDYSKLEAGRLELEPKPARLEVLARDVAELMRHAAEAKSIGLWFQNWSALPPVMIDPTRMRQIMSNLLSNAIKFSDKGEIAVTLEAEPDPAAPDTRVLVRLCVEDQGIGMSEEEVSRLFVRFTQVDSSSTRRFGGTGLGLAITRDLVKMMGGHIEVSSRPGLGSEFVVHLSLPVSPEEPRPEREVVEETAPEGPVHHLNILVAEDDEVNRVVIRSLLAPGAHEVTFAENGSKAVHAAQGEPFDLILMDVMMPEMDGPTATRWIRENPGPNRETPIIALTANAMSGDRERYLGLGMTAYVSKPISRRELYATIETTLGFRAFPRNDAPVERAEPEAEVADDLGNAFDDLLAELKA</sequence>
<dbReference type="PRINTS" id="PR00344">
    <property type="entry name" value="BCTRLSENSOR"/>
</dbReference>
<dbReference type="FunFam" id="3.30.565.10:FF:000010">
    <property type="entry name" value="Sensor histidine kinase RcsC"/>
    <property type="match status" value="1"/>
</dbReference>
<evidence type="ECO:0000259" key="13">
    <source>
        <dbReference type="PROSITE" id="PS50109"/>
    </source>
</evidence>
<dbReference type="SUPFAM" id="SSF47384">
    <property type="entry name" value="Homodimeric domain of signal transducing histidine kinase"/>
    <property type="match status" value="1"/>
</dbReference>
<dbReference type="InterPro" id="IPR003661">
    <property type="entry name" value="HisK_dim/P_dom"/>
</dbReference>
<dbReference type="EMBL" id="FOSQ01000008">
    <property type="protein sequence ID" value="SFK83164.1"/>
    <property type="molecule type" value="Genomic_DNA"/>
</dbReference>